<dbReference type="Pfam" id="PF20266">
    <property type="entry name" value="Mab-21_C"/>
    <property type="match status" value="1"/>
</dbReference>
<protein>
    <recommendedName>
        <fullName evidence="6">Protein mab-21-like 3</fullName>
    </recommendedName>
</protein>
<accession>A0AA40HD90</accession>
<name>A0AA40HD90_CNENI</name>
<organism evidence="4 5">
    <name type="scientific">Cnephaeus nilssonii</name>
    <name type="common">Northern bat</name>
    <name type="synonym">Eptesicus nilssonii</name>
    <dbReference type="NCBI Taxonomy" id="3371016"/>
    <lineage>
        <taxon>Eukaryota</taxon>
        <taxon>Metazoa</taxon>
        <taxon>Chordata</taxon>
        <taxon>Craniata</taxon>
        <taxon>Vertebrata</taxon>
        <taxon>Euteleostomi</taxon>
        <taxon>Mammalia</taxon>
        <taxon>Eutheria</taxon>
        <taxon>Laurasiatheria</taxon>
        <taxon>Chiroptera</taxon>
        <taxon>Yangochiroptera</taxon>
        <taxon>Vespertilionidae</taxon>
        <taxon>Cnephaeus</taxon>
    </lineage>
</organism>
<evidence type="ECO:0000256" key="1">
    <source>
        <dbReference type="ARBA" id="ARBA00008307"/>
    </source>
</evidence>
<reference evidence="4" key="1">
    <citation type="submission" date="2023-06" db="EMBL/GenBank/DDBJ databases">
        <title>Reference genome for the Northern bat (Eptesicus nilssonii), a most northern bat species.</title>
        <authorList>
            <person name="Laine V.N."/>
            <person name="Pulliainen A.T."/>
            <person name="Lilley T.M."/>
        </authorList>
    </citation>
    <scope>NUCLEOTIDE SEQUENCE</scope>
    <source>
        <strain evidence="4">BLF_Eptnil</strain>
        <tissue evidence="4">Kidney</tissue>
    </source>
</reference>
<evidence type="ECO:0000313" key="5">
    <source>
        <dbReference type="Proteomes" id="UP001177744"/>
    </source>
</evidence>
<comment type="similarity">
    <text evidence="1">Belongs to the mab-21 family.</text>
</comment>
<dbReference type="SMART" id="SM01265">
    <property type="entry name" value="Mab-21"/>
    <property type="match status" value="1"/>
</dbReference>
<keyword evidence="5" id="KW-1185">Reference proteome</keyword>
<dbReference type="AlphaFoldDB" id="A0AA40HD90"/>
<dbReference type="InterPro" id="IPR024810">
    <property type="entry name" value="MAB21L/cGLR"/>
</dbReference>
<proteinExistence type="inferred from homology"/>
<gene>
    <name evidence="4" type="ORF">QTO34_011144</name>
</gene>
<dbReference type="Proteomes" id="UP001177744">
    <property type="component" value="Unassembled WGS sequence"/>
</dbReference>
<comment type="caution">
    <text evidence="4">The sequence shown here is derived from an EMBL/GenBank/DDBJ whole genome shotgun (WGS) entry which is preliminary data.</text>
</comment>
<dbReference type="InterPro" id="IPR046906">
    <property type="entry name" value="Mab-21_HhH/H2TH-like"/>
</dbReference>
<dbReference type="Pfam" id="PF03281">
    <property type="entry name" value="Mab-21"/>
    <property type="match status" value="1"/>
</dbReference>
<dbReference type="EMBL" id="JAULJE010000022">
    <property type="protein sequence ID" value="KAK1328973.1"/>
    <property type="molecule type" value="Genomic_DNA"/>
</dbReference>
<dbReference type="Gene3D" id="3.30.460.90">
    <property type="match status" value="1"/>
</dbReference>
<dbReference type="PANTHER" id="PTHR10656">
    <property type="entry name" value="CELL FATE DETERMINING PROTEIN MAB21-RELATED"/>
    <property type="match status" value="1"/>
</dbReference>
<feature type="domain" description="Mab-21-like HhH/H2TH-like" evidence="3">
    <location>
        <begin position="268"/>
        <end position="363"/>
    </location>
</feature>
<evidence type="ECO:0000259" key="3">
    <source>
        <dbReference type="Pfam" id="PF20266"/>
    </source>
</evidence>
<dbReference type="PANTHER" id="PTHR10656:SF30">
    <property type="entry name" value="PROTEIN MAB-21-LIKE 3"/>
    <property type="match status" value="1"/>
</dbReference>
<dbReference type="InterPro" id="IPR046903">
    <property type="entry name" value="Mab-21-like_nuc_Trfase"/>
</dbReference>
<evidence type="ECO:0008006" key="6">
    <source>
        <dbReference type="Google" id="ProtNLM"/>
    </source>
</evidence>
<feature type="domain" description="Mab-21-like nucleotidyltransferase" evidence="2">
    <location>
        <begin position="69"/>
        <end position="261"/>
    </location>
</feature>
<evidence type="ECO:0000259" key="2">
    <source>
        <dbReference type="Pfam" id="PF03281"/>
    </source>
</evidence>
<dbReference type="Gene3D" id="1.10.1410.40">
    <property type="match status" value="1"/>
</dbReference>
<evidence type="ECO:0000313" key="4">
    <source>
        <dbReference type="EMBL" id="KAK1328973.1"/>
    </source>
</evidence>
<sequence length="416" mass="47547">MEPPLGTQQGAMQPLVADNFEACLQDKVDQRRQWVSQTVEEVQKVVYHLTTEISNQDIRFQAIPYSLMYNGNITVLAPSQFLVTVPVRGLAGYREAREQRWRYYTLQGARLPCPLRSPEGLQQWLEVQQFVKNLWQWHETDVSIEGDIVPAKVLQVFRKLVENAIEACHLSGKVSVLTTSIAVHVAMETSEGQVEIELAPEVEIPTAWSKRAPWPRCLSRWPSSERAKCIKVPSFGFSLLARWHYHWQLSFLQAERVLLEQLDEDGGCRRRCFQALRQMKEDVWCPGRRPVITSHHLQTVLFWTCEKYPHAKDWRVFSKGLLRLARKLHKCVRQRFLKHFFVRNSNLLQHAAPAELDAVAQKLGLFLKDPGSACRLLTFHSGLISVDGSSQVPGSCPGEKHWAAKEITSSTSTSEA</sequence>